<reference evidence="1 2" key="1">
    <citation type="journal article" date="2018" name="Sci. Rep.">
        <title>Genomic signatures of local adaptation to the degree of environmental predictability in rotifers.</title>
        <authorList>
            <person name="Franch-Gras L."/>
            <person name="Hahn C."/>
            <person name="Garcia-Roger E.M."/>
            <person name="Carmona M.J."/>
            <person name="Serra M."/>
            <person name="Gomez A."/>
        </authorList>
    </citation>
    <scope>NUCLEOTIDE SEQUENCE [LARGE SCALE GENOMIC DNA]</scope>
    <source>
        <strain evidence="1">HYR1</strain>
    </source>
</reference>
<proteinExistence type="predicted"/>
<accession>A0A3M7SZF5</accession>
<dbReference type="AlphaFoldDB" id="A0A3M7SZF5"/>
<sequence length="94" mass="10950">MSNLNQKKRKCISLETKLNFDKYVYVSIVSNFPERGLLSDVEIISSVNNTAQNDDISVSIPDTIKLRNFGITNQRFKWIAWFITIKFLLNKSYN</sequence>
<gene>
    <name evidence="1" type="ORF">BpHYR1_008034</name>
</gene>
<evidence type="ECO:0000313" key="2">
    <source>
        <dbReference type="Proteomes" id="UP000276133"/>
    </source>
</evidence>
<dbReference type="Proteomes" id="UP000276133">
    <property type="component" value="Unassembled WGS sequence"/>
</dbReference>
<keyword evidence="2" id="KW-1185">Reference proteome</keyword>
<organism evidence="1 2">
    <name type="scientific">Brachionus plicatilis</name>
    <name type="common">Marine rotifer</name>
    <name type="synonym">Brachionus muelleri</name>
    <dbReference type="NCBI Taxonomy" id="10195"/>
    <lineage>
        <taxon>Eukaryota</taxon>
        <taxon>Metazoa</taxon>
        <taxon>Spiralia</taxon>
        <taxon>Gnathifera</taxon>
        <taxon>Rotifera</taxon>
        <taxon>Eurotatoria</taxon>
        <taxon>Monogononta</taxon>
        <taxon>Pseudotrocha</taxon>
        <taxon>Ploima</taxon>
        <taxon>Brachionidae</taxon>
        <taxon>Brachionus</taxon>
    </lineage>
</organism>
<evidence type="ECO:0000313" key="1">
    <source>
        <dbReference type="EMBL" id="RNA41107.1"/>
    </source>
</evidence>
<comment type="caution">
    <text evidence="1">The sequence shown here is derived from an EMBL/GenBank/DDBJ whole genome shotgun (WGS) entry which is preliminary data.</text>
</comment>
<protein>
    <submittedName>
        <fullName evidence="1">Uncharacterized protein</fullName>
    </submittedName>
</protein>
<dbReference type="EMBL" id="REGN01000558">
    <property type="protein sequence ID" value="RNA41107.1"/>
    <property type="molecule type" value="Genomic_DNA"/>
</dbReference>
<name>A0A3M7SZF5_BRAPC</name>